<dbReference type="EMBL" id="VSSQ01115118">
    <property type="protein sequence ID" value="MPN50701.1"/>
    <property type="molecule type" value="Genomic_DNA"/>
</dbReference>
<name>A0A645IHD8_9ZZZZ</name>
<gene>
    <name evidence="1" type="ORF">SDC9_198333</name>
</gene>
<organism evidence="1">
    <name type="scientific">bioreactor metagenome</name>
    <dbReference type="NCBI Taxonomy" id="1076179"/>
    <lineage>
        <taxon>unclassified sequences</taxon>
        <taxon>metagenomes</taxon>
        <taxon>ecological metagenomes</taxon>
    </lineage>
</organism>
<accession>A0A645IHD8</accession>
<evidence type="ECO:0000313" key="1">
    <source>
        <dbReference type="EMBL" id="MPN50701.1"/>
    </source>
</evidence>
<proteinExistence type="predicted"/>
<protein>
    <submittedName>
        <fullName evidence="1">Uncharacterized protein</fullName>
    </submittedName>
</protein>
<dbReference type="AlphaFoldDB" id="A0A645IHD8"/>
<sequence length="53" mass="6081">MTQGIIISDIIKITFNLISVVKTQPIFGTYPHQPFFVLHHTGYVLLRNTIVVR</sequence>
<reference evidence="1" key="1">
    <citation type="submission" date="2019-08" db="EMBL/GenBank/DDBJ databases">
        <authorList>
            <person name="Kucharzyk K."/>
            <person name="Murdoch R.W."/>
            <person name="Higgins S."/>
            <person name="Loffler F."/>
        </authorList>
    </citation>
    <scope>NUCLEOTIDE SEQUENCE</scope>
</reference>
<comment type="caution">
    <text evidence="1">The sequence shown here is derived from an EMBL/GenBank/DDBJ whole genome shotgun (WGS) entry which is preliminary data.</text>
</comment>